<dbReference type="InterPro" id="IPR029058">
    <property type="entry name" value="AB_hydrolase_fold"/>
</dbReference>
<organism evidence="7 8">
    <name type="scientific">Lentzea tibetensis</name>
    <dbReference type="NCBI Taxonomy" id="2591470"/>
    <lineage>
        <taxon>Bacteria</taxon>
        <taxon>Bacillati</taxon>
        <taxon>Actinomycetota</taxon>
        <taxon>Actinomycetes</taxon>
        <taxon>Pseudonocardiales</taxon>
        <taxon>Pseudonocardiaceae</taxon>
        <taxon>Lentzea</taxon>
    </lineage>
</organism>
<evidence type="ECO:0000259" key="5">
    <source>
        <dbReference type="Pfam" id="PF00561"/>
    </source>
</evidence>
<evidence type="ECO:0000256" key="2">
    <source>
        <dbReference type="ARBA" id="ARBA00022729"/>
    </source>
</evidence>
<dbReference type="GO" id="GO:0016787">
    <property type="term" value="F:hydrolase activity"/>
    <property type="evidence" value="ECO:0007669"/>
    <property type="project" value="UniProtKB-KW"/>
</dbReference>
<proteinExistence type="inferred from homology"/>
<evidence type="ECO:0000313" key="7">
    <source>
        <dbReference type="EMBL" id="TWP52102.1"/>
    </source>
</evidence>
<keyword evidence="2 4" id="KW-0732">Signal</keyword>
<feature type="domain" description="Peptidase S33 tripeptidyl aminopeptidase-like C-terminal" evidence="6">
    <location>
        <begin position="400"/>
        <end position="498"/>
    </location>
</feature>
<dbReference type="AlphaFoldDB" id="A0A563EX12"/>
<comment type="caution">
    <text evidence="7">The sequence shown here is derived from an EMBL/GenBank/DDBJ whole genome shotgun (WGS) entry which is preliminary data.</text>
</comment>
<dbReference type="PANTHER" id="PTHR43248">
    <property type="entry name" value="2-SUCCINYL-6-HYDROXY-2,4-CYCLOHEXADIENE-1-CARBOXYLATE SYNTHASE"/>
    <property type="match status" value="1"/>
</dbReference>
<dbReference type="Gene3D" id="3.40.50.1820">
    <property type="entry name" value="alpha/beta hydrolase"/>
    <property type="match status" value="2"/>
</dbReference>
<gene>
    <name evidence="7" type="ORF">FKR81_10995</name>
</gene>
<keyword evidence="3 7" id="KW-0378">Hydrolase</keyword>
<keyword evidence="8" id="KW-1185">Reference proteome</keyword>
<dbReference type="Pfam" id="PF08386">
    <property type="entry name" value="Abhydrolase_4"/>
    <property type="match status" value="1"/>
</dbReference>
<dbReference type="PANTHER" id="PTHR43248:SF29">
    <property type="entry name" value="TRIPEPTIDYL AMINOPEPTIDASE"/>
    <property type="match status" value="1"/>
</dbReference>
<evidence type="ECO:0000313" key="8">
    <source>
        <dbReference type="Proteomes" id="UP000316639"/>
    </source>
</evidence>
<evidence type="ECO:0000256" key="3">
    <source>
        <dbReference type="ARBA" id="ARBA00022801"/>
    </source>
</evidence>
<sequence length="522" mass="56148">MGSSSMRAKLLRLVVAMALVPTMAVPVSAAEASAAVPVIDWKSCGTQFPGFECATVAVPLDYDKPRGATTNVALARKPATDKANRIGSLFLNPGGPGGSGVQFALGSGNRLSTQLGGRFDIVGFDPRGIGASDPIHCFDSEDDLNQFFEGVPAFPYKAAQERPYFDRYRSLGPECRDDERAISAHMSTADVARDMDLLRRAVGDKKLSYLGFSYGSYLGATYANLFPNNIRALVIDGVLNPELWSSGRQIQSDRIATQEEFDEFLRLCDAAGSACAFHTPQGSPKRWEALAKSVRQKPVDLGGGEVVTYDALIGSAVGAMYAPERAWAGANGLAAFLDSVADVVEGDRTSAATAQRLAREADYDNFFDAYNGNVCADTQFPDRLAEYQAIGRYAEAGSRFGPSWWWGNAACSDWPVNADRFTGPWHTRTNAPVLVVGNYFDGVTDYRGAQAVTRQIQGSRLLTYAGWGHTAYNRSACASDYVNKYLLNGALPPVGTVCPANPNPFLPAVAEVPEGLPIAPRR</sequence>
<comment type="similarity">
    <text evidence="1">Belongs to the peptidase S33 family.</text>
</comment>
<evidence type="ECO:0000256" key="1">
    <source>
        <dbReference type="ARBA" id="ARBA00010088"/>
    </source>
</evidence>
<feature type="signal peptide" evidence="4">
    <location>
        <begin position="1"/>
        <end position="29"/>
    </location>
</feature>
<evidence type="ECO:0000256" key="4">
    <source>
        <dbReference type="SAM" id="SignalP"/>
    </source>
</evidence>
<protein>
    <submittedName>
        <fullName evidence="7">Alpha/beta hydrolase</fullName>
    </submittedName>
</protein>
<feature type="chain" id="PRO_5022245753" evidence="4">
    <location>
        <begin position="30"/>
        <end position="522"/>
    </location>
</feature>
<evidence type="ECO:0000259" key="6">
    <source>
        <dbReference type="Pfam" id="PF08386"/>
    </source>
</evidence>
<dbReference type="InterPro" id="IPR000073">
    <property type="entry name" value="AB_hydrolase_1"/>
</dbReference>
<dbReference type="Proteomes" id="UP000316639">
    <property type="component" value="Unassembled WGS sequence"/>
</dbReference>
<dbReference type="InterPro" id="IPR051601">
    <property type="entry name" value="Serine_prot/Carboxylest_S33"/>
</dbReference>
<reference evidence="7 8" key="1">
    <citation type="submission" date="2019-07" db="EMBL/GenBank/DDBJ databases">
        <title>Lentzea xizangensis sp. nov., isolated from Qinghai-Tibetan Plateau Soils.</title>
        <authorList>
            <person name="Huang J."/>
        </authorList>
    </citation>
    <scope>NUCLEOTIDE SEQUENCE [LARGE SCALE GENOMIC DNA]</scope>
    <source>
        <strain evidence="7 8">FXJ1.1311</strain>
    </source>
</reference>
<name>A0A563EX12_9PSEU</name>
<dbReference type="InterPro" id="IPR013595">
    <property type="entry name" value="Pept_S33_TAP-like_C"/>
</dbReference>
<feature type="domain" description="AB hydrolase-1" evidence="5">
    <location>
        <begin position="89"/>
        <end position="246"/>
    </location>
</feature>
<dbReference type="Pfam" id="PF00561">
    <property type="entry name" value="Abhydrolase_1"/>
    <property type="match status" value="1"/>
</dbReference>
<dbReference type="OrthoDB" id="4006962at2"/>
<dbReference type="SUPFAM" id="SSF53474">
    <property type="entry name" value="alpha/beta-Hydrolases"/>
    <property type="match status" value="1"/>
</dbReference>
<accession>A0A563EX12</accession>
<dbReference type="EMBL" id="VOBR01000006">
    <property type="protein sequence ID" value="TWP52102.1"/>
    <property type="molecule type" value="Genomic_DNA"/>
</dbReference>